<sequence>MPPRRVVRGHPYRRNIEEQGVSNALEVQAQGEVTNVEFREVIRILSQDVTSRVRQHIGAREEGTDNSSICEFLRMNPPSFTSSSTVEDAENFVDKLNKVKEEKLRYREEFRNKKAETGDESWQQKGKYRDGQTGCFKCGHEGHFMKEYPNNRQGSENQGNRAQSLSVAPHDRTAP</sequence>
<evidence type="ECO:0000256" key="1">
    <source>
        <dbReference type="SAM" id="MobiDB-lite"/>
    </source>
</evidence>
<dbReference type="InterPro" id="IPR036875">
    <property type="entry name" value="Znf_CCHC_sf"/>
</dbReference>
<dbReference type="Proteomes" id="UP000694930">
    <property type="component" value="Chromosome 3"/>
</dbReference>
<keyword evidence="2" id="KW-1185">Reference proteome</keyword>
<organism evidence="2 3">
    <name type="scientific">Solanum pennellii</name>
    <name type="common">Tomato</name>
    <name type="synonym">Lycopersicon pennellii</name>
    <dbReference type="NCBI Taxonomy" id="28526"/>
    <lineage>
        <taxon>Eukaryota</taxon>
        <taxon>Viridiplantae</taxon>
        <taxon>Streptophyta</taxon>
        <taxon>Embryophyta</taxon>
        <taxon>Tracheophyta</taxon>
        <taxon>Spermatophyta</taxon>
        <taxon>Magnoliopsida</taxon>
        <taxon>eudicotyledons</taxon>
        <taxon>Gunneridae</taxon>
        <taxon>Pentapetalae</taxon>
        <taxon>asterids</taxon>
        <taxon>lamiids</taxon>
        <taxon>Solanales</taxon>
        <taxon>Solanaceae</taxon>
        <taxon>Solanoideae</taxon>
        <taxon>Solaneae</taxon>
        <taxon>Solanum</taxon>
        <taxon>Solanum subgen. Lycopersicon</taxon>
    </lineage>
</organism>
<feature type="compositionally biased region" description="Polar residues" evidence="1">
    <location>
        <begin position="150"/>
        <end position="166"/>
    </location>
</feature>
<dbReference type="RefSeq" id="XP_015068748.1">
    <property type="nucleotide sequence ID" value="XM_015213262.1"/>
</dbReference>
<reference evidence="3" key="2">
    <citation type="submission" date="2025-08" db="UniProtKB">
        <authorList>
            <consortium name="RefSeq"/>
        </authorList>
    </citation>
    <scope>IDENTIFICATION</scope>
</reference>
<accession>A0ABM1GBN1</accession>
<dbReference type="GeneID" id="107013323"/>
<proteinExistence type="predicted"/>
<dbReference type="SUPFAM" id="SSF57756">
    <property type="entry name" value="Retrovirus zinc finger-like domains"/>
    <property type="match status" value="1"/>
</dbReference>
<evidence type="ECO:0000313" key="2">
    <source>
        <dbReference type="Proteomes" id="UP000694930"/>
    </source>
</evidence>
<gene>
    <name evidence="3" type="primary">LOC107013323</name>
</gene>
<evidence type="ECO:0000313" key="3">
    <source>
        <dbReference type="RefSeq" id="XP_015068748.1"/>
    </source>
</evidence>
<dbReference type="Gene3D" id="4.10.60.10">
    <property type="entry name" value="Zinc finger, CCHC-type"/>
    <property type="match status" value="1"/>
</dbReference>
<feature type="region of interest" description="Disordered" evidence="1">
    <location>
        <begin position="113"/>
        <end position="175"/>
    </location>
</feature>
<name>A0ABM1GBN1_SOLPN</name>
<reference evidence="2" key="1">
    <citation type="journal article" date="2014" name="Nat. Genet.">
        <title>The genome of the stress-tolerant wild tomato species Solanum pennellii.</title>
        <authorList>
            <person name="Bolger A."/>
            <person name="Scossa F."/>
            <person name="Bolger M.E."/>
            <person name="Lanz C."/>
            <person name="Maumus F."/>
            <person name="Tohge T."/>
            <person name="Quesneville H."/>
            <person name="Alseekh S."/>
            <person name="Sorensen I."/>
            <person name="Lichtenstein G."/>
            <person name="Fich E.A."/>
            <person name="Conte M."/>
            <person name="Keller H."/>
            <person name="Schneeberger K."/>
            <person name="Schwacke R."/>
            <person name="Ofner I."/>
            <person name="Vrebalov J."/>
            <person name="Xu Y."/>
            <person name="Osorio S."/>
            <person name="Aflitos S.A."/>
            <person name="Schijlen E."/>
            <person name="Jimenez-Gomez J.M."/>
            <person name="Ryngajllo M."/>
            <person name="Kimura S."/>
            <person name="Kumar R."/>
            <person name="Koenig D."/>
            <person name="Headland L.R."/>
            <person name="Maloof J.N."/>
            <person name="Sinha N."/>
            <person name="van Ham R.C."/>
            <person name="Lankhorst R.K."/>
            <person name="Mao L."/>
            <person name="Vogel A."/>
            <person name="Arsova B."/>
            <person name="Panstruga R."/>
            <person name="Fei Z."/>
            <person name="Rose J.K."/>
            <person name="Zamir D."/>
            <person name="Carrari F."/>
            <person name="Giovannoni J.J."/>
            <person name="Weigel D."/>
            <person name="Usadel B."/>
            <person name="Fernie A.R."/>
        </authorList>
    </citation>
    <scope>NUCLEOTIDE SEQUENCE [LARGE SCALE GENOMIC DNA]</scope>
    <source>
        <strain evidence="2">cv. LA0716</strain>
    </source>
</reference>
<protein>
    <submittedName>
        <fullName evidence="3">Uncharacterized protein LOC107013323</fullName>
    </submittedName>
</protein>